<evidence type="ECO:0000256" key="1">
    <source>
        <dbReference type="SAM" id="Phobius"/>
    </source>
</evidence>
<keyword evidence="1" id="KW-1133">Transmembrane helix</keyword>
<protein>
    <submittedName>
        <fullName evidence="2">Uncharacterized protein</fullName>
    </submittedName>
</protein>
<accession>A0ABD5TXP6</accession>
<proteinExistence type="predicted"/>
<dbReference type="EMBL" id="JBHSXH010000015">
    <property type="protein sequence ID" value="MFC6825361.1"/>
    <property type="molecule type" value="Genomic_DNA"/>
</dbReference>
<keyword evidence="1" id="KW-0472">Membrane</keyword>
<comment type="caution">
    <text evidence="2">The sequence shown here is derived from an EMBL/GenBank/DDBJ whole genome shotgun (WGS) entry which is preliminary data.</text>
</comment>
<sequence>MANRLISRGAISIALLAVMGSAYILLQVFQNEGYSSGVASGIATLGLVIVTIVYAWSTGRLTLLTQEQVKATKAAYAPNLNASVNFSGDKLEAEIKNTGNGPLKSLTLDFDIVHNQTLYRYRANFESDVGPTSSITTPGDEKVILTPKFRVKVVEEKKDIWEKVRSFVNGDFQTSVTGLANDKKYGDLIQDLRPGEVNLEEAYLPIYVTFRYTDILEEKQYTEKEMQGQAASLREDSLGDSISGAYGFMYSTYDFPDTRKEYLRNAIFGEGDGYTNKSTYEETIETESV</sequence>
<dbReference type="Proteomes" id="UP001596408">
    <property type="component" value="Unassembled WGS sequence"/>
</dbReference>
<feature type="transmembrane region" description="Helical" evidence="1">
    <location>
        <begin position="6"/>
        <end position="26"/>
    </location>
</feature>
<gene>
    <name evidence="2" type="ORF">ACFQEV_10245</name>
</gene>
<name>A0ABD5TXP6_9EURY</name>
<organism evidence="2 3">
    <name type="scientific">Halopelagius fulvigenes</name>
    <dbReference type="NCBI Taxonomy" id="1198324"/>
    <lineage>
        <taxon>Archaea</taxon>
        <taxon>Methanobacteriati</taxon>
        <taxon>Methanobacteriota</taxon>
        <taxon>Stenosarchaea group</taxon>
        <taxon>Halobacteria</taxon>
        <taxon>Halobacteriales</taxon>
        <taxon>Haloferacaceae</taxon>
    </lineage>
</organism>
<keyword evidence="3" id="KW-1185">Reference proteome</keyword>
<evidence type="ECO:0000313" key="3">
    <source>
        <dbReference type="Proteomes" id="UP001596408"/>
    </source>
</evidence>
<evidence type="ECO:0000313" key="2">
    <source>
        <dbReference type="EMBL" id="MFC6825361.1"/>
    </source>
</evidence>
<dbReference type="AlphaFoldDB" id="A0ABD5TXP6"/>
<feature type="transmembrane region" description="Helical" evidence="1">
    <location>
        <begin position="38"/>
        <end position="56"/>
    </location>
</feature>
<keyword evidence="1" id="KW-0812">Transmembrane</keyword>
<reference evidence="2 3" key="1">
    <citation type="journal article" date="2019" name="Int. J. Syst. Evol. Microbiol.">
        <title>The Global Catalogue of Microorganisms (GCM) 10K type strain sequencing project: providing services to taxonomists for standard genome sequencing and annotation.</title>
        <authorList>
            <consortium name="The Broad Institute Genomics Platform"/>
            <consortium name="The Broad Institute Genome Sequencing Center for Infectious Disease"/>
            <person name="Wu L."/>
            <person name="Ma J."/>
        </authorList>
    </citation>
    <scope>NUCLEOTIDE SEQUENCE [LARGE SCALE GENOMIC DNA]</scope>
    <source>
        <strain evidence="2 3">YIM 94188</strain>
    </source>
</reference>
<dbReference type="RefSeq" id="WP_379695516.1">
    <property type="nucleotide sequence ID" value="NZ_JBHSXH010000015.1"/>
</dbReference>